<gene>
    <name evidence="8" type="ORF">J4557_15745</name>
</gene>
<evidence type="ECO:0000256" key="3">
    <source>
        <dbReference type="ARBA" id="ARBA00023082"/>
    </source>
</evidence>
<keyword evidence="2" id="KW-0805">Transcription regulation</keyword>
<dbReference type="InterPro" id="IPR013324">
    <property type="entry name" value="RNA_pol_sigma_r3/r4-like"/>
</dbReference>
<evidence type="ECO:0000313" key="9">
    <source>
        <dbReference type="Proteomes" id="UP000666915"/>
    </source>
</evidence>
<feature type="domain" description="RNA polymerase sigma factor 70 region 4 type 2" evidence="7">
    <location>
        <begin position="111"/>
        <end position="163"/>
    </location>
</feature>
<evidence type="ECO:0000256" key="4">
    <source>
        <dbReference type="ARBA" id="ARBA00023163"/>
    </source>
</evidence>
<proteinExistence type="inferred from homology"/>
<protein>
    <submittedName>
        <fullName evidence="8">Sigma-70 family RNA polymerase sigma factor</fullName>
    </submittedName>
</protein>
<dbReference type="Gene3D" id="1.10.10.10">
    <property type="entry name" value="Winged helix-like DNA-binding domain superfamily/Winged helix DNA-binding domain"/>
    <property type="match status" value="1"/>
</dbReference>
<dbReference type="InterPro" id="IPR052704">
    <property type="entry name" value="ECF_Sigma-70_Domain"/>
</dbReference>
<dbReference type="NCBIfam" id="TIGR02937">
    <property type="entry name" value="sigma70-ECF"/>
    <property type="match status" value="1"/>
</dbReference>
<evidence type="ECO:0000259" key="7">
    <source>
        <dbReference type="Pfam" id="PF08281"/>
    </source>
</evidence>
<dbReference type="InterPro" id="IPR036388">
    <property type="entry name" value="WH-like_DNA-bd_sf"/>
</dbReference>
<keyword evidence="4" id="KW-0804">Transcription</keyword>
<dbReference type="SUPFAM" id="SSF88946">
    <property type="entry name" value="Sigma2 domain of RNA polymerase sigma factors"/>
    <property type="match status" value="1"/>
</dbReference>
<evidence type="ECO:0000256" key="5">
    <source>
        <dbReference type="SAM" id="MobiDB-lite"/>
    </source>
</evidence>
<evidence type="ECO:0000256" key="1">
    <source>
        <dbReference type="ARBA" id="ARBA00010641"/>
    </source>
</evidence>
<dbReference type="EMBL" id="JAGEOK010000009">
    <property type="protein sequence ID" value="MBO2438973.1"/>
    <property type="molecule type" value="Genomic_DNA"/>
</dbReference>
<accession>A0ABS3QYB3</accession>
<feature type="compositionally biased region" description="Basic residues" evidence="5">
    <location>
        <begin position="238"/>
        <end position="253"/>
    </location>
</feature>
<dbReference type="PANTHER" id="PTHR30173">
    <property type="entry name" value="SIGMA 19 FACTOR"/>
    <property type="match status" value="1"/>
</dbReference>
<comment type="caution">
    <text evidence="8">The sequence shown here is derived from an EMBL/GenBank/DDBJ whole genome shotgun (WGS) entry which is preliminary data.</text>
</comment>
<dbReference type="InterPro" id="IPR007627">
    <property type="entry name" value="RNA_pol_sigma70_r2"/>
</dbReference>
<evidence type="ECO:0000313" key="8">
    <source>
        <dbReference type="EMBL" id="MBO2438973.1"/>
    </source>
</evidence>
<comment type="similarity">
    <text evidence="1">Belongs to the sigma-70 factor family. ECF subfamily.</text>
</comment>
<keyword evidence="9" id="KW-1185">Reference proteome</keyword>
<dbReference type="InterPro" id="IPR014284">
    <property type="entry name" value="RNA_pol_sigma-70_dom"/>
</dbReference>
<sequence>MLYETSSLDQAAAVFLEMRPRLFGIAYRMLPSAAEAEDVVQETWLRWQSAERSAIANPAAFLTLITTRLSINALQSAWARRETCSGPFLPEPADTGLDPAAAAERNESLELALLLLLEKLTPAQRAAYVLREAFLYPYEEIAELIQLSPANVRQLVSRARKHLAGARRTPIGTSRHRLLLSAFLLAKEGSPRALEDLFASEVVTASDGDGHPDNGGGSSGSARHPLAGADRSRGSSGRTRRPAARRRLQPAPA</sequence>
<dbReference type="RefSeq" id="WP_208267274.1">
    <property type="nucleotide sequence ID" value="NZ_BAAAGM010000031.1"/>
</dbReference>
<evidence type="ECO:0000256" key="2">
    <source>
        <dbReference type="ARBA" id="ARBA00023015"/>
    </source>
</evidence>
<evidence type="ECO:0000259" key="6">
    <source>
        <dbReference type="Pfam" id="PF04542"/>
    </source>
</evidence>
<organism evidence="8 9">
    <name type="scientific">Actinomadura nitritigenes</name>
    <dbReference type="NCBI Taxonomy" id="134602"/>
    <lineage>
        <taxon>Bacteria</taxon>
        <taxon>Bacillati</taxon>
        <taxon>Actinomycetota</taxon>
        <taxon>Actinomycetes</taxon>
        <taxon>Streptosporangiales</taxon>
        <taxon>Thermomonosporaceae</taxon>
        <taxon>Actinomadura</taxon>
    </lineage>
</organism>
<dbReference type="Pfam" id="PF08281">
    <property type="entry name" value="Sigma70_r4_2"/>
    <property type="match status" value="1"/>
</dbReference>
<feature type="domain" description="RNA polymerase sigma-70 region 2" evidence="6">
    <location>
        <begin position="17"/>
        <end position="78"/>
    </location>
</feature>
<name>A0ABS3QYB3_9ACTN</name>
<dbReference type="InterPro" id="IPR013325">
    <property type="entry name" value="RNA_pol_sigma_r2"/>
</dbReference>
<dbReference type="SUPFAM" id="SSF88659">
    <property type="entry name" value="Sigma3 and sigma4 domains of RNA polymerase sigma factors"/>
    <property type="match status" value="1"/>
</dbReference>
<dbReference type="InterPro" id="IPR013249">
    <property type="entry name" value="RNA_pol_sigma70_r4_t2"/>
</dbReference>
<dbReference type="Pfam" id="PF04542">
    <property type="entry name" value="Sigma70_r2"/>
    <property type="match status" value="1"/>
</dbReference>
<keyword evidence="3" id="KW-0731">Sigma factor</keyword>
<dbReference type="Proteomes" id="UP000666915">
    <property type="component" value="Unassembled WGS sequence"/>
</dbReference>
<dbReference type="PANTHER" id="PTHR30173:SF36">
    <property type="entry name" value="ECF RNA POLYMERASE SIGMA FACTOR SIGJ"/>
    <property type="match status" value="1"/>
</dbReference>
<reference evidence="8 9" key="1">
    <citation type="submission" date="2021-03" db="EMBL/GenBank/DDBJ databases">
        <authorList>
            <person name="Kanchanasin P."/>
            <person name="Saeng-In P."/>
            <person name="Phongsopitanun W."/>
            <person name="Yuki M."/>
            <person name="Kudo T."/>
            <person name="Ohkuma M."/>
            <person name="Tanasupawat S."/>
        </authorList>
    </citation>
    <scope>NUCLEOTIDE SEQUENCE [LARGE SCALE GENOMIC DNA]</scope>
    <source>
        <strain evidence="8 9">L46</strain>
    </source>
</reference>
<feature type="region of interest" description="Disordered" evidence="5">
    <location>
        <begin position="205"/>
        <end position="253"/>
    </location>
</feature>
<dbReference type="Gene3D" id="1.10.1740.10">
    <property type="match status" value="1"/>
</dbReference>